<sequence length="211" mass="23495">MDNLFNLKFASKELMRNAKKCEKDEKAERAKLKLAIQRGNMDCAQIHAENAIRKRSEALNYMRMSSRIDAVAARVQTAHTTKKVTKSVAGVVKAMDSAMRSMNLEKVCRQVAIDLANKLQLQISQLMDKFESEFANLDVQSATMENAMSATTTLNTPQVEVDRLMQQVAEEAGLELNMRLPSGQTSTVGVSSQASAEQDELSQRLAKLRQL</sequence>
<dbReference type="Pfam" id="PF03357">
    <property type="entry name" value="Snf7"/>
    <property type="match status" value="1"/>
</dbReference>
<dbReference type="EMBL" id="HG805939">
    <property type="protein sequence ID" value="CDW55142.1"/>
    <property type="molecule type" value="Genomic_DNA"/>
</dbReference>
<keyword evidence="4" id="KW-1185">Reference proteome</keyword>
<dbReference type="InterPro" id="IPR005024">
    <property type="entry name" value="Snf7_fam"/>
</dbReference>
<dbReference type="Proteomes" id="UP000030665">
    <property type="component" value="Unassembled WGS sequence"/>
</dbReference>
<feature type="region of interest" description="Disordered" evidence="2">
    <location>
        <begin position="180"/>
        <end position="199"/>
    </location>
</feature>
<comment type="similarity">
    <text evidence="1">Belongs to the SNF7 family.</text>
</comment>
<dbReference type="Gene3D" id="6.10.140.1230">
    <property type="match status" value="1"/>
</dbReference>
<proteinExistence type="inferred from homology"/>
<reference evidence="3" key="2">
    <citation type="submission" date="2014-03" db="EMBL/GenBank/DDBJ databases">
        <title>The whipworm genome and dual-species transcriptomics of an intimate host-pathogen interaction.</title>
        <authorList>
            <person name="Foth B.J."/>
            <person name="Tsai I.J."/>
            <person name="Reid A.J."/>
            <person name="Bancroft A.J."/>
            <person name="Nichol S."/>
            <person name="Tracey A."/>
            <person name="Holroyd N."/>
            <person name="Cotton J.A."/>
            <person name="Stanley E.J."/>
            <person name="Zarowiecki M."/>
            <person name="Liu J.Z."/>
            <person name="Huckvale T."/>
            <person name="Cooper P.J."/>
            <person name="Grencis R.K."/>
            <person name="Berriman M."/>
        </authorList>
    </citation>
    <scope>NUCLEOTIDE SEQUENCE [LARGE SCALE GENOMIC DNA]</scope>
</reference>
<dbReference type="OrthoDB" id="10266568at2759"/>
<name>A0A077Z3U7_TRITR</name>
<organism evidence="3 4">
    <name type="scientific">Trichuris trichiura</name>
    <name type="common">Whipworm</name>
    <name type="synonym">Trichocephalus trichiurus</name>
    <dbReference type="NCBI Taxonomy" id="36087"/>
    <lineage>
        <taxon>Eukaryota</taxon>
        <taxon>Metazoa</taxon>
        <taxon>Ecdysozoa</taxon>
        <taxon>Nematoda</taxon>
        <taxon>Enoplea</taxon>
        <taxon>Dorylaimia</taxon>
        <taxon>Trichinellida</taxon>
        <taxon>Trichuridae</taxon>
        <taxon>Trichuris</taxon>
    </lineage>
</organism>
<evidence type="ECO:0000313" key="3">
    <source>
        <dbReference type="EMBL" id="CDW55142.1"/>
    </source>
</evidence>
<dbReference type="GO" id="GO:0007034">
    <property type="term" value="P:vacuolar transport"/>
    <property type="evidence" value="ECO:0007669"/>
    <property type="project" value="InterPro"/>
</dbReference>
<feature type="compositionally biased region" description="Polar residues" evidence="2">
    <location>
        <begin position="182"/>
        <end position="196"/>
    </location>
</feature>
<protein>
    <submittedName>
        <fullName evidence="3">Charged multivesicular body protein 1b</fullName>
    </submittedName>
</protein>
<evidence type="ECO:0000256" key="2">
    <source>
        <dbReference type="SAM" id="MobiDB-lite"/>
    </source>
</evidence>
<evidence type="ECO:0000256" key="1">
    <source>
        <dbReference type="ARBA" id="ARBA00006190"/>
    </source>
</evidence>
<dbReference type="STRING" id="36087.A0A077Z3U7"/>
<reference evidence="3" key="1">
    <citation type="submission" date="2014-01" db="EMBL/GenBank/DDBJ databases">
        <authorList>
            <person name="Aslett M."/>
        </authorList>
    </citation>
    <scope>NUCLEOTIDE SEQUENCE</scope>
</reference>
<dbReference type="PANTHER" id="PTHR10476">
    <property type="entry name" value="CHARGED MULTIVESICULAR BODY PROTEIN"/>
    <property type="match status" value="1"/>
</dbReference>
<dbReference type="AlphaFoldDB" id="A0A077Z3U7"/>
<accession>A0A077Z3U7</accession>
<evidence type="ECO:0000313" key="4">
    <source>
        <dbReference type="Proteomes" id="UP000030665"/>
    </source>
</evidence>
<gene>
    <name evidence="3" type="ORF">TTRE_0000341401</name>
</gene>